<evidence type="ECO:0000313" key="3">
    <source>
        <dbReference type="Proteomes" id="UP000298325"/>
    </source>
</evidence>
<organism evidence="2 3">
    <name type="scientific">Marinobacter confluentis</name>
    <dbReference type="NCBI Taxonomy" id="1697557"/>
    <lineage>
        <taxon>Bacteria</taxon>
        <taxon>Pseudomonadati</taxon>
        <taxon>Pseudomonadota</taxon>
        <taxon>Gammaproteobacteria</taxon>
        <taxon>Pseudomonadales</taxon>
        <taxon>Marinobacteraceae</taxon>
        <taxon>Marinobacter</taxon>
    </lineage>
</organism>
<dbReference type="EMBL" id="SRPF01000002">
    <property type="protein sequence ID" value="TGN40251.1"/>
    <property type="molecule type" value="Genomic_DNA"/>
</dbReference>
<sequence length="433" mass="47762">MKLRLFIASGLLAVNTAAAAELTSWQLPTELSYGYGTEAGKSVQGELELAPSASFSLAPGARLELSARARLDEVDRLEPGKAPLDTYSNLSRPANLGEAGTLALRDAYIEVELDNGIARFGKQQIVWGRLDGLKVLDVLNPQSFQEFILEDANHARIGLWSAYFDTTVDDWRVELALIPDATGHEIPDEGAWFQLTAPRFRYGADPGQPAPRITTVRDQSLIEGTAAGLQVSGFFGSVGVSAMAYSGMEHEPLGRIEIENNAPVLERYYERRNMLGLSADMAIGSVALRAEGAWHPSRTFNTRSATSLDSVDLDQGTLALGADIFAPMDLFINLQLLFDNVRNAPGDLVRPAQDRIATAVVRRSFSYDTIETELRWNSSLNTGDRMMSAAATYEYRTDTEFELKFETFHGTERGLFGQFEDRDRLLLGVKQYF</sequence>
<evidence type="ECO:0000313" key="2">
    <source>
        <dbReference type="EMBL" id="TGN40251.1"/>
    </source>
</evidence>
<feature type="signal peptide" evidence="1">
    <location>
        <begin position="1"/>
        <end position="19"/>
    </location>
</feature>
<proteinExistence type="predicted"/>
<dbReference type="InterPro" id="IPR010727">
    <property type="entry name" value="DUF1302"/>
</dbReference>
<keyword evidence="1" id="KW-0732">Signal</keyword>
<dbReference type="OrthoDB" id="9769143at2"/>
<evidence type="ECO:0000256" key="1">
    <source>
        <dbReference type="SAM" id="SignalP"/>
    </source>
</evidence>
<dbReference type="AlphaFoldDB" id="A0A4Z1C284"/>
<dbReference type="RefSeq" id="WP_135802913.1">
    <property type="nucleotide sequence ID" value="NZ_SRPF01000002.1"/>
</dbReference>
<feature type="chain" id="PRO_5021425825" description="Porin" evidence="1">
    <location>
        <begin position="20"/>
        <end position="433"/>
    </location>
</feature>
<protein>
    <recommendedName>
        <fullName evidence="4">Porin</fullName>
    </recommendedName>
</protein>
<dbReference type="Proteomes" id="UP000298325">
    <property type="component" value="Unassembled WGS sequence"/>
</dbReference>
<keyword evidence="3" id="KW-1185">Reference proteome</keyword>
<evidence type="ECO:0008006" key="4">
    <source>
        <dbReference type="Google" id="ProtNLM"/>
    </source>
</evidence>
<accession>A0A4Z1C284</accession>
<dbReference type="Pfam" id="PF06980">
    <property type="entry name" value="DUF1302"/>
    <property type="match status" value="1"/>
</dbReference>
<comment type="caution">
    <text evidence="2">The sequence shown here is derived from an EMBL/GenBank/DDBJ whole genome shotgun (WGS) entry which is preliminary data.</text>
</comment>
<name>A0A4Z1C284_9GAMM</name>
<gene>
    <name evidence="2" type="ORF">E5Q11_08180</name>
</gene>
<reference evidence="2 3" key="1">
    <citation type="submission" date="2019-04" db="EMBL/GenBank/DDBJ databases">
        <authorList>
            <person name="Park S."/>
            <person name="Yoon J.-H."/>
        </authorList>
    </citation>
    <scope>NUCLEOTIDE SEQUENCE [LARGE SCALE GENOMIC DNA]</scope>
    <source>
        <strain evidence="2 3">HJM-18</strain>
    </source>
</reference>